<proteinExistence type="predicted"/>
<keyword evidence="3" id="KW-1185">Reference proteome</keyword>
<comment type="caution">
    <text evidence="1">The sequence shown here is derived from an EMBL/GenBank/DDBJ whole genome shotgun (WGS) entry which is preliminary data.</text>
</comment>
<evidence type="ECO:0000313" key="2">
    <source>
        <dbReference type="EMBL" id="KAF4311809.1"/>
    </source>
</evidence>
<dbReference type="EMBL" id="WWBZ02000008">
    <property type="protein sequence ID" value="KAF4311809.1"/>
    <property type="molecule type" value="Genomic_DNA"/>
</dbReference>
<organism evidence="1 3">
    <name type="scientific">Botryosphaeria dothidea</name>
    <dbReference type="NCBI Taxonomy" id="55169"/>
    <lineage>
        <taxon>Eukaryota</taxon>
        <taxon>Fungi</taxon>
        <taxon>Dikarya</taxon>
        <taxon>Ascomycota</taxon>
        <taxon>Pezizomycotina</taxon>
        <taxon>Dothideomycetes</taxon>
        <taxon>Dothideomycetes incertae sedis</taxon>
        <taxon>Botryosphaeriales</taxon>
        <taxon>Botryosphaeriaceae</taxon>
        <taxon>Botryosphaeria</taxon>
    </lineage>
</organism>
<evidence type="ECO:0000313" key="3">
    <source>
        <dbReference type="Proteomes" id="UP000572817"/>
    </source>
</evidence>
<accession>A0A8H4N7U0</accession>
<dbReference type="EMBL" id="WWBZ02000015">
    <property type="protein sequence ID" value="KAF4310468.1"/>
    <property type="molecule type" value="Genomic_DNA"/>
</dbReference>
<dbReference type="PANTHER" id="PTHR40619">
    <property type="entry name" value="FUNGAL STAND N-TERMINAL GOODBYE DOMAIN-CONTAINING PROTEIN"/>
    <property type="match status" value="1"/>
</dbReference>
<gene>
    <name evidence="2" type="ORF">GTA08_BOTSDO12636</name>
    <name evidence="1" type="ORF">GTA08_BOTSDO14026</name>
</gene>
<dbReference type="Proteomes" id="UP000572817">
    <property type="component" value="Unassembled WGS sequence"/>
</dbReference>
<evidence type="ECO:0000313" key="1">
    <source>
        <dbReference type="EMBL" id="KAF4310468.1"/>
    </source>
</evidence>
<name>A0A8H4N7U0_9PEZI</name>
<dbReference type="PANTHER" id="PTHR40619:SF3">
    <property type="entry name" value="FUNGAL STAND N-TERMINAL GOODBYE DOMAIN-CONTAINING PROTEIN"/>
    <property type="match status" value="1"/>
</dbReference>
<dbReference type="OrthoDB" id="3944243at2759"/>
<sequence length="328" mass="36394">MTDPLSIAGSIAGLVSISDVVFSKIYRYAKAVKDARKDIMAFADETRSLSGVLHNLSLIAAELDKEPTETMLQLDHIGKFPLFIDRLYSDRPGALFVERDCPPTSQDAFEKTSAFSALTAMLTSTIGSMQPAKVVQFFCGRHTSSSDPLGGPNGLIRGILAQLLQQDNFSLSFIDSRTPKEYIERHSLAQLTDTLKRLVHQLDRRVILFIFVDGVSLFERSEWIQDLNKVMYDLGELTWNKTVAATVKLIVTNPGKSRSLGSCVASEDRVLVPFLPDIRGGKLTDRMVNKELNTSRGDPAVRQKPEAFDDMDSEGEFDLDWLSAKGEV</sequence>
<dbReference type="AlphaFoldDB" id="A0A8H4N7U0"/>
<evidence type="ECO:0008006" key="4">
    <source>
        <dbReference type="Google" id="ProtNLM"/>
    </source>
</evidence>
<reference evidence="1 3" key="1">
    <citation type="submission" date="2020-04" db="EMBL/GenBank/DDBJ databases">
        <title>Genome Assembly and Annotation of Botryosphaeria dothidea sdau 11-99, a Latent Pathogen of Apple Fruit Ring Rot in China.</title>
        <authorList>
            <person name="Yu C."/>
            <person name="Diao Y."/>
            <person name="Lu Q."/>
            <person name="Zhao J."/>
            <person name="Cui S."/>
            <person name="Peng C."/>
            <person name="He B."/>
            <person name="Liu H."/>
        </authorList>
    </citation>
    <scope>NUCLEOTIDE SEQUENCE [LARGE SCALE GENOMIC DNA]</scope>
    <source>
        <strain evidence="3">sdau11-99</strain>
        <strain evidence="1">Sdau11-99</strain>
    </source>
</reference>
<protein>
    <recommendedName>
        <fullName evidence="4">Fungal N-terminal domain-containing protein</fullName>
    </recommendedName>
</protein>